<accession>A0A9W9LQ50</accession>
<evidence type="ECO:0000256" key="1">
    <source>
        <dbReference type="SAM" id="Phobius"/>
    </source>
</evidence>
<evidence type="ECO:0000313" key="2">
    <source>
        <dbReference type="EMBL" id="KAJ5171762.1"/>
    </source>
</evidence>
<sequence length="352" mass="39838">MDSAPFPFHAELCDSFNPPTTKNVRARSATASKARKAHGPTFLPGDPRLLLDDGHLGKHLLAEFQTDRLNKLAPYLFLVAKQDSTHISSLTHQVVRGRRIIITEDPGLHLVWVDDRVFVKPLPRYLLSWAFWKQYVLSSTSPIPENERKKLIPVALGFLRSYSYLIQHRSDYRLATRDEHRLLPARISYPAFIRFTRSLNISDESVCPRYHFGELRLSRLNRWAPVFLGMFTYHKVEGQYGSHFARFYGPLLFIFAVYSVLLSAMQVVLGVQSFTPSDASWAAFARVARGFAIFTLTTSAAFSAGLLVVLVTMAGHETIFALKDLCRRARGQGFQQTKATSRTWSSESSEPA</sequence>
<dbReference type="Proteomes" id="UP001146351">
    <property type="component" value="Unassembled WGS sequence"/>
</dbReference>
<organism evidence="2 3">
    <name type="scientific">Penicillium capsulatum</name>
    <dbReference type="NCBI Taxonomy" id="69766"/>
    <lineage>
        <taxon>Eukaryota</taxon>
        <taxon>Fungi</taxon>
        <taxon>Dikarya</taxon>
        <taxon>Ascomycota</taxon>
        <taxon>Pezizomycotina</taxon>
        <taxon>Eurotiomycetes</taxon>
        <taxon>Eurotiomycetidae</taxon>
        <taxon>Eurotiales</taxon>
        <taxon>Aspergillaceae</taxon>
        <taxon>Penicillium</taxon>
    </lineage>
</organism>
<dbReference type="PANTHER" id="PTHR34414:SF1">
    <property type="entry name" value="SUBTILISIN-LIKE SERINE PROTEASE"/>
    <property type="match status" value="1"/>
</dbReference>
<gene>
    <name evidence="2" type="ORF">N7492_004355</name>
</gene>
<evidence type="ECO:0000313" key="3">
    <source>
        <dbReference type="Proteomes" id="UP001146351"/>
    </source>
</evidence>
<feature type="transmembrane region" description="Helical" evidence="1">
    <location>
        <begin position="291"/>
        <end position="313"/>
    </location>
</feature>
<dbReference type="Pfam" id="PF20246">
    <property type="entry name" value="DUF6601"/>
    <property type="match status" value="1"/>
</dbReference>
<reference evidence="2" key="2">
    <citation type="journal article" date="2023" name="IMA Fungus">
        <title>Comparative genomic study of the Penicillium genus elucidates a diverse pangenome and 15 lateral gene transfer events.</title>
        <authorList>
            <person name="Petersen C."/>
            <person name="Sorensen T."/>
            <person name="Nielsen M.R."/>
            <person name="Sondergaard T.E."/>
            <person name="Sorensen J.L."/>
            <person name="Fitzpatrick D.A."/>
            <person name="Frisvad J.C."/>
            <person name="Nielsen K.L."/>
        </authorList>
    </citation>
    <scope>NUCLEOTIDE SEQUENCE</scope>
    <source>
        <strain evidence="2">IBT 21917</strain>
    </source>
</reference>
<keyword evidence="3" id="KW-1185">Reference proteome</keyword>
<keyword evidence="1" id="KW-1133">Transmembrane helix</keyword>
<dbReference type="OrthoDB" id="5086500at2759"/>
<keyword evidence="1" id="KW-0812">Transmembrane</keyword>
<dbReference type="PANTHER" id="PTHR34414">
    <property type="entry name" value="HET DOMAIN-CONTAINING PROTEIN-RELATED"/>
    <property type="match status" value="1"/>
</dbReference>
<name>A0A9W9LQ50_9EURO</name>
<keyword evidence="1" id="KW-0472">Membrane</keyword>
<dbReference type="InterPro" id="IPR046536">
    <property type="entry name" value="DUF6601"/>
</dbReference>
<protein>
    <submittedName>
        <fullName evidence="2">Uncharacterized protein</fullName>
    </submittedName>
</protein>
<dbReference type="EMBL" id="JAPQKO010000003">
    <property type="protein sequence ID" value="KAJ5171762.1"/>
    <property type="molecule type" value="Genomic_DNA"/>
</dbReference>
<comment type="caution">
    <text evidence="2">The sequence shown here is derived from an EMBL/GenBank/DDBJ whole genome shotgun (WGS) entry which is preliminary data.</text>
</comment>
<reference evidence="2" key="1">
    <citation type="submission" date="2022-11" db="EMBL/GenBank/DDBJ databases">
        <authorList>
            <person name="Petersen C."/>
        </authorList>
    </citation>
    <scope>NUCLEOTIDE SEQUENCE</scope>
    <source>
        <strain evidence="2">IBT 21917</strain>
    </source>
</reference>
<proteinExistence type="predicted"/>
<dbReference type="AlphaFoldDB" id="A0A9W9LQ50"/>
<feature type="transmembrane region" description="Helical" evidence="1">
    <location>
        <begin position="251"/>
        <end position="271"/>
    </location>
</feature>